<evidence type="ECO:0000256" key="3">
    <source>
        <dbReference type="SAM" id="Phobius"/>
    </source>
</evidence>
<proteinExistence type="predicted"/>
<reference evidence="4" key="1">
    <citation type="journal article" date="2022" name="Curr. Biol.">
        <title>The minicircular and extremely heteroplasmic mitogenome of the holoparasitic plant Rhopalocnemis phalloides.</title>
        <authorList>
            <person name="Yu R."/>
            <person name="Sun C."/>
            <person name="Zhong Y."/>
            <person name="Liu Y."/>
            <person name="Sanchez-Puerta M.V."/>
            <person name="Mower J.P."/>
            <person name="Zhou R."/>
        </authorList>
    </citation>
    <scope>NUCLEOTIDE SEQUENCE</scope>
</reference>
<feature type="transmembrane region" description="Helical" evidence="3">
    <location>
        <begin position="814"/>
        <end position="831"/>
    </location>
</feature>
<keyword evidence="3" id="KW-0472">Membrane</keyword>
<dbReference type="GO" id="GO:0016020">
    <property type="term" value="C:membrane"/>
    <property type="evidence" value="ECO:0007669"/>
    <property type="project" value="UniProtKB-SubCell"/>
</dbReference>
<organism evidence="4">
    <name type="scientific">Rhopalocnemis phalloides</name>
    <dbReference type="NCBI Taxonomy" id="1128106"/>
    <lineage>
        <taxon>Eukaryota</taxon>
        <taxon>Viridiplantae</taxon>
        <taxon>Streptophyta</taxon>
        <taxon>Embryophyta</taxon>
        <taxon>Tracheophyta</taxon>
        <taxon>Spermatophyta</taxon>
        <taxon>Magnoliopsida</taxon>
        <taxon>eudicotyledons</taxon>
        <taxon>Gunneridae</taxon>
        <taxon>Pentapetalae</taxon>
        <taxon>Santalales</taxon>
        <taxon>Balanophoraceae</taxon>
        <taxon>Rhopalocnemis</taxon>
    </lineage>
</organism>
<feature type="transmembrane region" description="Helical" evidence="3">
    <location>
        <begin position="104"/>
        <end position="124"/>
    </location>
</feature>
<keyword evidence="4" id="KW-0934">Plastid</keyword>
<keyword evidence="2" id="KW-0175">Coiled coil</keyword>
<dbReference type="InterPro" id="IPR008896">
    <property type="entry name" value="TIC214"/>
</dbReference>
<dbReference type="EMBL" id="MZ269413">
    <property type="protein sequence ID" value="UIC71727.1"/>
    <property type="molecule type" value="Genomic_DNA"/>
</dbReference>
<feature type="transmembrane region" description="Helical" evidence="3">
    <location>
        <begin position="7"/>
        <end position="27"/>
    </location>
</feature>
<feature type="transmembrane region" description="Helical" evidence="3">
    <location>
        <begin position="676"/>
        <end position="695"/>
    </location>
</feature>
<dbReference type="Pfam" id="PF05758">
    <property type="entry name" value="Ycf1"/>
    <property type="match status" value="1"/>
</dbReference>
<feature type="transmembrane region" description="Helical" evidence="3">
    <location>
        <begin position="636"/>
        <end position="656"/>
    </location>
</feature>
<feature type="transmembrane region" description="Helical" evidence="3">
    <location>
        <begin position="73"/>
        <end position="92"/>
    </location>
</feature>
<protein>
    <submittedName>
        <fullName evidence="4">Inner membrane translocon protein Ycf1</fullName>
    </submittedName>
</protein>
<feature type="coiled-coil region" evidence="2">
    <location>
        <begin position="420"/>
        <end position="488"/>
    </location>
</feature>
<sequence length="1126" mass="139742">MIIKKKIILNIFLPIILIILFSKFYYWVLFLFNFENRNFKKLYLNEFLIDFLNNYIILFLFLIIYYIPIYLDYIYLINIFILLYFIFLLIFKNNNINNTIIIKFLFFNNIIIQLIKYSFIYNILIIRILHNYLFRFIYKFNILIFIIYYFIYFYLLKYLLYKIINYKYIFIFKLKINNILNNLIKKYYNFYYIYYILYFINIFINYIFILKNLYIIICFFIIFNYLEIITFFYKFNMTPKQEIKQFVHNTKFGKIKFNIILCFETLLSDLFLSYKKNKEPLRYQFIKNFIIKEVSQFFFYEIYQIDGLKRFSFTYPYNLSYFFEFLKKHYKIKQYNLNTYYLREICFKLIKLFQLNDTQIQFNNIIIQNSVKSEIYYIYDQIDKLNNFNINYSTFFLKNNKEIEEDNDRSKKKNINKKKIKKTKKNNKEIDEDENEIDEEIEEDNDRSKKKNINKKKIKKTKKNNKEIDEDENEIDEEIKENLNINKLYIIFLKIFNFNNLNKKNLNKNNLIINKINDNIVINFIYSYESHKNFVKYIIYLKKIYKKRYQLIFNKIKKTIINIWIVKRIKIRKSIEIKSKNYSIIKLFMLSEVDPSLKLQKNKDKLIYLRQYHNVFNFLRNLAKGSSRNKRRKVNIYNLIQLNLKSLLFQFIYKIYKKKNYSKIIKKKHQIKINQFLQYIPFIYLINTFLLLFQLNFRKYIKLPLIIYIKCKIFKILFKIDDLKKNMSQLKMEKYIYCTCTGIDFSEKYFPKNWLSRGLQIKIISPFYFNSINNNKTYFLTIFGGLKQHILLINTKKKYNKINFLKKQFFKIKFLFIFIIYNFINNIFKIFKFNKTINYKKFYFNFNNSFLQSYILYCILKSKYNIKYYYKNCNQFDFIKQKNKKKNYNYFYNNIFDYIFVHNLDLSEIEKKNIIKNTNIINKNKITFLTKKNYNYFYNNIFDLSEIEKKNLKLLKKKKNKIINQIKLNYVLRDSFNNELKLYYILIKAMNKKYLISMINLQNIQINLLNQLNNKNENINIIYNFEIEYNYYNHLVIKQCIQQNVISLIFYNNYNTNKFYQQILLFIYFKNLNEHLRKINNLNFINELNLKLLYNFSHTIFSNSIFEDLIFINIIINKFYLFKLKI</sequence>
<dbReference type="AlphaFoldDB" id="A0A8K1XM29"/>
<evidence type="ECO:0000256" key="2">
    <source>
        <dbReference type="SAM" id="Coils"/>
    </source>
</evidence>
<keyword evidence="3" id="KW-0812">Transmembrane</keyword>
<feature type="transmembrane region" description="Helical" evidence="3">
    <location>
        <begin position="136"/>
        <end position="153"/>
    </location>
</feature>
<gene>
    <name evidence="4" type="primary">ycf1</name>
</gene>
<evidence type="ECO:0000256" key="1">
    <source>
        <dbReference type="ARBA" id="ARBA00004141"/>
    </source>
</evidence>
<accession>A0A8K1XM29</accession>
<name>A0A8K1XM29_9MAGN</name>
<keyword evidence="3" id="KW-1133">Transmembrane helix</keyword>
<evidence type="ECO:0000313" key="4">
    <source>
        <dbReference type="EMBL" id="UIC71727.1"/>
    </source>
</evidence>
<feature type="transmembrane region" description="Helical" evidence="3">
    <location>
        <begin position="214"/>
        <end position="235"/>
    </location>
</feature>
<geneLocation type="plastid" evidence="4"/>
<feature type="transmembrane region" description="Helical" evidence="3">
    <location>
        <begin position="47"/>
        <end position="66"/>
    </location>
</feature>
<comment type="subcellular location">
    <subcellularLocation>
        <location evidence="1">Membrane</location>
        <topology evidence="1">Multi-pass membrane protein</topology>
    </subcellularLocation>
</comment>
<feature type="transmembrane region" description="Helical" evidence="3">
    <location>
        <begin position="188"/>
        <end position="208"/>
    </location>
</feature>